<dbReference type="Gene3D" id="1.25.40.10">
    <property type="entry name" value="Tetratricopeptide repeat domain"/>
    <property type="match status" value="1"/>
</dbReference>
<evidence type="ECO:0000259" key="6">
    <source>
        <dbReference type="Pfam" id="PF07219"/>
    </source>
</evidence>
<dbReference type="AlphaFoldDB" id="A0A840NWP2"/>
<dbReference type="InterPro" id="IPR010817">
    <property type="entry name" value="HemY_N"/>
</dbReference>
<dbReference type="InterPro" id="IPR011990">
    <property type="entry name" value="TPR-like_helical_dom_sf"/>
</dbReference>
<reference evidence="7 8" key="1">
    <citation type="submission" date="2020-08" db="EMBL/GenBank/DDBJ databases">
        <title>Genomic Encyclopedia of Type Strains, Phase IV (KMG-IV): sequencing the most valuable type-strain genomes for metagenomic binning, comparative biology and taxonomic classification.</title>
        <authorList>
            <person name="Goeker M."/>
        </authorList>
    </citation>
    <scope>NUCLEOTIDE SEQUENCE [LARGE SCALE GENOMIC DNA]</scope>
    <source>
        <strain evidence="7 8">DSM 28538</strain>
    </source>
</reference>
<feature type="transmembrane region" description="Helical" evidence="5">
    <location>
        <begin position="6"/>
        <end position="23"/>
    </location>
</feature>
<evidence type="ECO:0000256" key="4">
    <source>
        <dbReference type="ARBA" id="ARBA00023136"/>
    </source>
</evidence>
<name>A0A840NWP2_9HYPH</name>
<accession>A0A840NWP2</accession>
<evidence type="ECO:0000256" key="1">
    <source>
        <dbReference type="ARBA" id="ARBA00004370"/>
    </source>
</evidence>
<dbReference type="RefSeq" id="WP_183228733.1">
    <property type="nucleotide sequence ID" value="NZ_JACHIM010000003.1"/>
</dbReference>
<evidence type="ECO:0000256" key="3">
    <source>
        <dbReference type="ARBA" id="ARBA00022989"/>
    </source>
</evidence>
<comment type="subcellular location">
    <subcellularLocation>
        <location evidence="1">Membrane</location>
    </subcellularLocation>
</comment>
<gene>
    <name evidence="7" type="ORF">HNQ69_000795</name>
</gene>
<keyword evidence="4 5" id="KW-0472">Membrane</keyword>
<dbReference type="Pfam" id="PF07219">
    <property type="entry name" value="HemY_N"/>
    <property type="match status" value="1"/>
</dbReference>
<protein>
    <submittedName>
        <fullName evidence="7">HemY protein</fullName>
    </submittedName>
</protein>
<feature type="domain" description="HemY N-terminal" evidence="6">
    <location>
        <begin position="28"/>
        <end position="130"/>
    </location>
</feature>
<dbReference type="PIRSF" id="PIRSF031802">
    <property type="entry name" value="UCP031802"/>
    <property type="match status" value="1"/>
</dbReference>
<dbReference type="InterPro" id="IPR016982">
    <property type="entry name" value="Mms48"/>
</dbReference>
<dbReference type="Proteomes" id="UP000561417">
    <property type="component" value="Unassembled WGS sequence"/>
</dbReference>
<dbReference type="GO" id="GO:0016020">
    <property type="term" value="C:membrane"/>
    <property type="evidence" value="ECO:0007669"/>
    <property type="project" value="UniProtKB-SubCell"/>
</dbReference>
<keyword evidence="8" id="KW-1185">Reference proteome</keyword>
<dbReference type="SUPFAM" id="SSF48452">
    <property type="entry name" value="TPR-like"/>
    <property type="match status" value="1"/>
</dbReference>
<organism evidence="7 8">
    <name type="scientific">Bartonella callosciuri</name>
    <dbReference type="NCBI Taxonomy" id="686223"/>
    <lineage>
        <taxon>Bacteria</taxon>
        <taxon>Pseudomonadati</taxon>
        <taxon>Pseudomonadota</taxon>
        <taxon>Alphaproteobacteria</taxon>
        <taxon>Hyphomicrobiales</taxon>
        <taxon>Bartonellaceae</taxon>
        <taxon>Bartonella</taxon>
    </lineage>
</organism>
<evidence type="ECO:0000313" key="8">
    <source>
        <dbReference type="Proteomes" id="UP000561417"/>
    </source>
</evidence>
<comment type="caution">
    <text evidence="7">The sequence shown here is derived from an EMBL/GenBank/DDBJ whole genome shotgun (WGS) entry which is preliminary data.</text>
</comment>
<dbReference type="EMBL" id="JACHIM010000003">
    <property type="protein sequence ID" value="MBB5073669.1"/>
    <property type="molecule type" value="Genomic_DNA"/>
</dbReference>
<evidence type="ECO:0000256" key="5">
    <source>
        <dbReference type="SAM" id="Phobius"/>
    </source>
</evidence>
<keyword evidence="3 5" id="KW-1133">Transmembrane helix</keyword>
<proteinExistence type="predicted"/>
<evidence type="ECO:0000313" key="7">
    <source>
        <dbReference type="EMBL" id="MBB5073669.1"/>
    </source>
</evidence>
<sequence length="520" mass="58242">MIRVFIYSFVVCVLGLAFGWVANHNGIFILTFLHFRFSASLLTVLSVVILFFGILALLGWLLSVFFSIPSVLSNYFYKRHKKRGYEALSQGILAAFAGDGVLAQQMKVRVDKYLAGRDESLVKLLQAQTLSLQNNSASAIRLYEEMRKETSTKLAGLYGLFREAIKSKAYEAAQQYAEEALALSPALLWAYQAVLDQLSSSGRWDKALAVFERAQKALPRSTRSTVERQHTQALLLSGQALHLFETHPAQARAAILKAHKLVPDFMPITVIAADILYKLNESRKADKMIITAWQKEPHPDLSALYLGREEGAVGRLKKAKTLSSYNKDTFESVFLIAKAALDAGEIGLAREQARKALQYHQRESVYLLLADIEEVQGNNQAAVRQWLSLALRAERDPVWMCDGVIFPCWSAVSPISGRLGCFEWKAPPRMPPLTLEAANIVPKKQDKDNIAGKSTGAEGKMLKELPPIEDALLQNAHTKKQDTKKQDVNTFSQTRLNVDDPGIKTEELRESLSRKRFRLF</sequence>
<keyword evidence="2 5" id="KW-0812">Transmembrane</keyword>
<evidence type="ECO:0000256" key="2">
    <source>
        <dbReference type="ARBA" id="ARBA00022692"/>
    </source>
</evidence>